<dbReference type="InterPro" id="IPR055429">
    <property type="entry name" value="TRAPPC13_M"/>
</dbReference>
<dbReference type="GO" id="GO:1990072">
    <property type="term" value="C:TRAPPIII protein complex"/>
    <property type="evidence" value="ECO:0007669"/>
    <property type="project" value="TreeGrafter"/>
</dbReference>
<feature type="region of interest" description="Disordered" evidence="1">
    <location>
        <begin position="522"/>
        <end position="620"/>
    </location>
</feature>
<keyword evidence="2" id="KW-0732">Signal</keyword>
<dbReference type="OrthoDB" id="10250284at2759"/>
<proteinExistence type="predicted"/>
<evidence type="ECO:0000256" key="1">
    <source>
        <dbReference type="SAM" id="MobiDB-lite"/>
    </source>
</evidence>
<dbReference type="InterPro" id="IPR010378">
    <property type="entry name" value="TRAPPC13"/>
</dbReference>
<evidence type="ECO:0000313" key="6">
    <source>
        <dbReference type="Proteomes" id="UP000289152"/>
    </source>
</evidence>
<dbReference type="VEuPathDB" id="FungiDB:TREMEDRAFT_74899"/>
<comment type="caution">
    <text evidence="5">The sequence shown here is derived from an EMBL/GenBank/DDBJ whole genome shotgun (WGS) entry which is preliminary data.</text>
</comment>
<protein>
    <submittedName>
        <fullName evidence="5">Uncharacterized protein</fullName>
    </submittedName>
</protein>
<dbReference type="Proteomes" id="UP000289152">
    <property type="component" value="Unassembled WGS sequence"/>
</dbReference>
<name>A0A4Q1BL54_TREME</name>
<dbReference type="STRING" id="5217.A0A4Q1BL54"/>
<feature type="signal peptide" evidence="2">
    <location>
        <begin position="1"/>
        <end position="19"/>
    </location>
</feature>
<dbReference type="EMBL" id="SDIL01000047">
    <property type="protein sequence ID" value="RXK38508.1"/>
    <property type="molecule type" value="Genomic_DNA"/>
</dbReference>
<accession>A0A4Q1BL54</accession>
<reference evidence="5 6" key="1">
    <citation type="submission" date="2016-06" db="EMBL/GenBank/DDBJ databases">
        <title>Evolution of pathogenesis and genome organization in the Tremellales.</title>
        <authorList>
            <person name="Cuomo C."/>
            <person name="Litvintseva A."/>
            <person name="Heitman J."/>
            <person name="Chen Y."/>
            <person name="Sun S."/>
            <person name="Springer D."/>
            <person name="Dromer F."/>
            <person name="Young S."/>
            <person name="Zeng Q."/>
            <person name="Chapman S."/>
            <person name="Gujja S."/>
            <person name="Saif S."/>
            <person name="Birren B."/>
        </authorList>
    </citation>
    <scope>NUCLEOTIDE SEQUENCE [LARGE SCALE GENOMIC DNA]</scope>
    <source>
        <strain evidence="5 6">ATCC 28783</strain>
    </source>
</reference>
<dbReference type="InterPro" id="IPR055427">
    <property type="entry name" value="TRAPPC13_N"/>
</dbReference>
<feature type="compositionally biased region" description="Polar residues" evidence="1">
    <location>
        <begin position="381"/>
        <end position="427"/>
    </location>
</feature>
<dbReference type="AlphaFoldDB" id="A0A4Q1BL54"/>
<feature type="compositionally biased region" description="Low complexity" evidence="1">
    <location>
        <begin position="537"/>
        <end position="547"/>
    </location>
</feature>
<organism evidence="5 6">
    <name type="scientific">Tremella mesenterica</name>
    <name type="common">Jelly fungus</name>
    <dbReference type="NCBI Taxonomy" id="5217"/>
    <lineage>
        <taxon>Eukaryota</taxon>
        <taxon>Fungi</taxon>
        <taxon>Dikarya</taxon>
        <taxon>Basidiomycota</taxon>
        <taxon>Agaricomycotina</taxon>
        <taxon>Tremellomycetes</taxon>
        <taxon>Tremellales</taxon>
        <taxon>Tremellaceae</taxon>
        <taxon>Tremella</taxon>
    </lineage>
</organism>
<dbReference type="PANTHER" id="PTHR13134">
    <property type="entry name" value="TRAFFICKING PROTEIN PARTICLE COMPLEX SUBUNIT 13"/>
    <property type="match status" value="1"/>
</dbReference>
<dbReference type="InParanoid" id="A0A4Q1BL54"/>
<feature type="region of interest" description="Disordered" evidence="1">
    <location>
        <begin position="22"/>
        <end position="54"/>
    </location>
</feature>
<evidence type="ECO:0000256" key="2">
    <source>
        <dbReference type="SAM" id="SignalP"/>
    </source>
</evidence>
<dbReference type="Pfam" id="PF06159">
    <property type="entry name" value="TRAPPC13_N"/>
    <property type="match status" value="1"/>
</dbReference>
<feature type="compositionally biased region" description="Basic and acidic residues" evidence="1">
    <location>
        <begin position="302"/>
        <end position="332"/>
    </location>
</feature>
<evidence type="ECO:0000259" key="4">
    <source>
        <dbReference type="Pfam" id="PF23647"/>
    </source>
</evidence>
<feature type="region of interest" description="Disordered" evidence="1">
    <location>
        <begin position="379"/>
        <end position="428"/>
    </location>
</feature>
<dbReference type="PANTHER" id="PTHR13134:SF3">
    <property type="entry name" value="TRAFFICKING PROTEIN PARTICLE COMPLEX SUBUNIT 13"/>
    <property type="match status" value="1"/>
</dbReference>
<feature type="compositionally biased region" description="Polar residues" evidence="1">
    <location>
        <begin position="574"/>
        <end position="599"/>
    </location>
</feature>
<feature type="domain" description="Trafficking protein particle complex subunit 13 N-terminal" evidence="3">
    <location>
        <begin position="43"/>
        <end position="178"/>
    </location>
</feature>
<feature type="compositionally biased region" description="Low complexity" evidence="1">
    <location>
        <begin position="562"/>
        <end position="573"/>
    </location>
</feature>
<gene>
    <name evidence="5" type="ORF">M231_04274</name>
</gene>
<feature type="domain" description="Trafficking protein particle complex subunit 13 middle" evidence="4">
    <location>
        <begin position="183"/>
        <end position="279"/>
    </location>
</feature>
<evidence type="ECO:0000259" key="3">
    <source>
        <dbReference type="Pfam" id="PF06159"/>
    </source>
</evidence>
<feature type="region of interest" description="Disordered" evidence="1">
    <location>
        <begin position="295"/>
        <end position="338"/>
    </location>
</feature>
<evidence type="ECO:0000313" key="5">
    <source>
        <dbReference type="EMBL" id="RXK38508.1"/>
    </source>
</evidence>
<keyword evidence="6" id="KW-1185">Reference proteome</keyword>
<feature type="chain" id="PRO_5020603898" evidence="2">
    <location>
        <begin position="20"/>
        <end position="745"/>
    </location>
</feature>
<dbReference type="Pfam" id="PF23647">
    <property type="entry name" value="TRAPPC13_M"/>
    <property type="match status" value="1"/>
</dbReference>
<sequence length="745" mass="81567">MEPLTLSVLHLAPLTLLSSTNDDSPSFDPVPSANSPSIPIPPPPTTFPLSQSPQLAHPNGVVSLGSPLSLGLQLRNSHVQKHDVLGVRMMVEIQSPSIKTRLGEIIHQTSSPADKSDSENVTESEEGTGFSVLRYDEAVILDSGCELKELGNHMIICSVAWETLDGRKTFQRFYRFTVNPPLAMKTRVKTPQSSNLLLNPLRREDVYLEILMQNVSKEGILFDKVLLEAVQGLTAKSIISQTTGNGLTSEMMVGACIKGEGETLLPGDTRQYLFLITPDFPSPFDMSDSVISKTSHTAITSPKEEQAVPVDRENDDDDRKVEKDTGMGKETEAEGEGMIEETIKKKKISNFPPNHLNETVLPLGRLDLSWHSGPYRHPGRLQTSTLNQRFTLNSSPTSFPLPTRTTPASPRPVSRNSISTNQTSIPPIQTKDDQMTEWEFDLISIPTSPSSSSSSSTLKVNSSSLDTTTIQSVYVEHILTTHWRLSFGHTTHSSISDPPSLPQIAIQRLSITPQIIPTQDIKSTQGMSGIPDLSIQPPSRTSTPMSSRDSRSRPFSPPTTPSTPGTPSRPFTPLSAQLRQATNSKISTSPLSRNTNMTPSSSSTSLSGLTGGSSGMEMRKGTSVGITLDQNMNLEVEKETFPPFPSRLSPISDDEGQVERGELKFIGPSLIVLPLPILELREERLGPTYEDSVPMQKWEGQVEFDLSYLGWKEGLSELGGLRVLLMDNQVVGREWDTLGNVWVEG</sequence>